<evidence type="ECO:0000313" key="2">
    <source>
        <dbReference type="Proteomes" id="UP000593573"/>
    </source>
</evidence>
<sequence>MPHYKIVNFELSFLKRTMNTGKINSNALKVRLGIKITSSVSCDSSTGSCRPFPNPSGL</sequence>
<gene>
    <name evidence="1" type="ORF">Goklo_020424</name>
</gene>
<dbReference type="Proteomes" id="UP000593573">
    <property type="component" value="Unassembled WGS sequence"/>
</dbReference>
<keyword evidence="2" id="KW-1185">Reference proteome</keyword>
<name>A0A7J8URS6_9ROSI</name>
<accession>A0A7J8URS6</accession>
<proteinExistence type="predicted"/>
<evidence type="ECO:0000313" key="1">
    <source>
        <dbReference type="EMBL" id="MBA0653226.1"/>
    </source>
</evidence>
<dbReference type="OrthoDB" id="10483718at2759"/>
<dbReference type="AlphaFoldDB" id="A0A7J8URS6"/>
<reference evidence="1 2" key="1">
    <citation type="journal article" date="2019" name="Genome Biol. Evol.">
        <title>Insights into the evolution of the New World diploid cottons (Gossypium, subgenus Houzingenia) based on genome sequencing.</title>
        <authorList>
            <person name="Grover C.E."/>
            <person name="Arick M.A. 2nd"/>
            <person name="Thrash A."/>
            <person name="Conover J.L."/>
            <person name="Sanders W.S."/>
            <person name="Peterson D.G."/>
            <person name="Frelichowski J.E."/>
            <person name="Scheffler J.A."/>
            <person name="Scheffler B.E."/>
            <person name="Wendel J.F."/>
        </authorList>
    </citation>
    <scope>NUCLEOTIDE SEQUENCE [LARGE SCALE GENOMIC DNA]</scope>
    <source>
        <strain evidence="1">57</strain>
        <tissue evidence="1">Leaf</tissue>
    </source>
</reference>
<comment type="caution">
    <text evidence="1">The sequence shown here is derived from an EMBL/GenBank/DDBJ whole genome shotgun (WGS) entry which is preliminary data.</text>
</comment>
<dbReference type="EMBL" id="JABFAB010000007">
    <property type="protein sequence ID" value="MBA0653226.1"/>
    <property type="molecule type" value="Genomic_DNA"/>
</dbReference>
<protein>
    <submittedName>
        <fullName evidence="1">Uncharacterized protein</fullName>
    </submittedName>
</protein>
<organism evidence="1 2">
    <name type="scientific">Gossypium klotzschianum</name>
    <dbReference type="NCBI Taxonomy" id="34286"/>
    <lineage>
        <taxon>Eukaryota</taxon>
        <taxon>Viridiplantae</taxon>
        <taxon>Streptophyta</taxon>
        <taxon>Embryophyta</taxon>
        <taxon>Tracheophyta</taxon>
        <taxon>Spermatophyta</taxon>
        <taxon>Magnoliopsida</taxon>
        <taxon>eudicotyledons</taxon>
        <taxon>Gunneridae</taxon>
        <taxon>Pentapetalae</taxon>
        <taxon>rosids</taxon>
        <taxon>malvids</taxon>
        <taxon>Malvales</taxon>
        <taxon>Malvaceae</taxon>
        <taxon>Malvoideae</taxon>
        <taxon>Gossypium</taxon>
    </lineage>
</organism>
<feature type="non-terminal residue" evidence="1">
    <location>
        <position position="58"/>
    </location>
</feature>